<protein>
    <submittedName>
        <fullName evidence="3">Helix-turn-helix transcriptional regulator</fullName>
    </submittedName>
</protein>
<gene>
    <name evidence="3" type="ORF">K8V23_04165</name>
</gene>
<reference evidence="3" key="1">
    <citation type="journal article" date="2021" name="PeerJ">
        <title>Extensive microbial diversity within the chicken gut microbiome revealed by metagenomics and culture.</title>
        <authorList>
            <person name="Gilroy R."/>
            <person name="Ravi A."/>
            <person name="Getino M."/>
            <person name="Pursley I."/>
            <person name="Horton D.L."/>
            <person name="Alikhan N.F."/>
            <person name="Baker D."/>
            <person name="Gharbi K."/>
            <person name="Hall N."/>
            <person name="Watson M."/>
            <person name="Adriaenssens E.M."/>
            <person name="Foster-Nyarko E."/>
            <person name="Jarju S."/>
            <person name="Secka A."/>
            <person name="Antonio M."/>
            <person name="Oren A."/>
            <person name="Chaudhuri R.R."/>
            <person name="La Ragione R."/>
            <person name="Hildebrand F."/>
            <person name="Pallen M.J."/>
        </authorList>
    </citation>
    <scope>NUCLEOTIDE SEQUENCE</scope>
    <source>
        <strain evidence="3">CHK194-22301</strain>
    </source>
</reference>
<feature type="region of interest" description="Disordered" evidence="1">
    <location>
        <begin position="58"/>
        <end position="78"/>
    </location>
</feature>
<dbReference type="EMBL" id="DYXB01000068">
    <property type="protein sequence ID" value="HJF09977.1"/>
    <property type="molecule type" value="Genomic_DNA"/>
</dbReference>
<comment type="caution">
    <text evidence="3">The sequence shown here is derived from an EMBL/GenBank/DDBJ whole genome shotgun (WGS) entry which is preliminary data.</text>
</comment>
<dbReference type="Proteomes" id="UP000784793">
    <property type="component" value="Unassembled WGS sequence"/>
</dbReference>
<evidence type="ECO:0000313" key="4">
    <source>
        <dbReference type="Proteomes" id="UP000784793"/>
    </source>
</evidence>
<name>A0A921FI19_9LACO</name>
<reference evidence="3" key="2">
    <citation type="submission" date="2021-09" db="EMBL/GenBank/DDBJ databases">
        <authorList>
            <person name="Gilroy R."/>
        </authorList>
    </citation>
    <scope>NUCLEOTIDE SEQUENCE</scope>
    <source>
        <strain evidence="3">CHK194-22301</strain>
    </source>
</reference>
<organism evidence="3 4">
    <name type="scientific">Lactobacillus crispatus</name>
    <dbReference type="NCBI Taxonomy" id="47770"/>
    <lineage>
        <taxon>Bacteria</taxon>
        <taxon>Bacillati</taxon>
        <taxon>Bacillota</taxon>
        <taxon>Bacilli</taxon>
        <taxon>Lactobacillales</taxon>
        <taxon>Lactobacillaceae</taxon>
        <taxon>Lactobacillus</taxon>
    </lineage>
</organism>
<dbReference type="AlphaFoldDB" id="A0A921FI19"/>
<sequence>MIELERTKELAKKYKMNLREVNDKAGLGRNSIYNWKNQRPGIDALNAVADVLHTSADYLSGKTNNPSPSPKGDETGGISIDGEVPYFYHGYTIPEDYLNIVRQLMERDIKKDLLNDMTTADQNKQKLIDWLLAYAKKRDIMVELVEVNPTYPSISLKNYRFAVINTNWHHQEEVPFSIGHEIGHIMLTNGEVDSRQYITFTEQSSEESPADIFSIKLIYNYSCKMGDCFEDPGLFMQAYGIPNRVADATKEIFKRAA</sequence>
<feature type="domain" description="HTH cro/C1-type" evidence="2">
    <location>
        <begin position="8"/>
        <end position="59"/>
    </location>
</feature>
<dbReference type="GO" id="GO:0003677">
    <property type="term" value="F:DNA binding"/>
    <property type="evidence" value="ECO:0007669"/>
    <property type="project" value="InterPro"/>
</dbReference>
<dbReference type="InterPro" id="IPR010982">
    <property type="entry name" value="Lambda_DNA-bd_dom_sf"/>
</dbReference>
<dbReference type="PROSITE" id="PS50943">
    <property type="entry name" value="HTH_CROC1"/>
    <property type="match status" value="1"/>
</dbReference>
<accession>A0A921FI19</accession>
<evidence type="ECO:0000256" key="1">
    <source>
        <dbReference type="SAM" id="MobiDB-lite"/>
    </source>
</evidence>
<dbReference type="InterPro" id="IPR001387">
    <property type="entry name" value="Cro/C1-type_HTH"/>
</dbReference>
<evidence type="ECO:0000259" key="2">
    <source>
        <dbReference type="PROSITE" id="PS50943"/>
    </source>
</evidence>
<dbReference type="SUPFAM" id="SSF47413">
    <property type="entry name" value="lambda repressor-like DNA-binding domains"/>
    <property type="match status" value="1"/>
</dbReference>
<evidence type="ECO:0000313" key="3">
    <source>
        <dbReference type="EMBL" id="HJF09977.1"/>
    </source>
</evidence>
<dbReference type="Gene3D" id="1.10.260.40">
    <property type="entry name" value="lambda repressor-like DNA-binding domains"/>
    <property type="match status" value="1"/>
</dbReference>
<proteinExistence type="predicted"/>